<accession>A0A2A2ESM4</accession>
<dbReference type="OrthoDB" id="5563041at2"/>
<proteinExistence type="predicted"/>
<protein>
    <recommendedName>
        <fullName evidence="3">Replication initiation factor</fullName>
    </recommendedName>
</protein>
<dbReference type="Proteomes" id="UP000218896">
    <property type="component" value="Unassembled WGS sequence"/>
</dbReference>
<dbReference type="AlphaFoldDB" id="A0A2A2ESM4"/>
<gene>
    <name evidence="1" type="ORF">CK501_15965</name>
</gene>
<name>A0A2A2ESM4_9GAMM</name>
<dbReference type="EMBL" id="NSKD01000012">
    <property type="protein sequence ID" value="PAU76431.1"/>
    <property type="molecule type" value="Genomic_DNA"/>
</dbReference>
<organism evidence="1 2">
    <name type="scientific">Halovibrio salipaludis</name>
    <dbReference type="NCBI Taxonomy" id="2032626"/>
    <lineage>
        <taxon>Bacteria</taxon>
        <taxon>Pseudomonadati</taxon>
        <taxon>Pseudomonadota</taxon>
        <taxon>Gammaproteobacteria</taxon>
        <taxon>Oceanospirillales</taxon>
        <taxon>Halomonadaceae</taxon>
        <taxon>Halovibrio</taxon>
    </lineage>
</organism>
<evidence type="ECO:0008006" key="3">
    <source>
        <dbReference type="Google" id="ProtNLM"/>
    </source>
</evidence>
<dbReference type="RefSeq" id="WP_095618741.1">
    <property type="nucleotide sequence ID" value="NZ_NSKD01000012.1"/>
</dbReference>
<comment type="caution">
    <text evidence="1">The sequence shown here is derived from an EMBL/GenBank/DDBJ whole genome shotgun (WGS) entry which is preliminary data.</text>
</comment>
<sequence>MTIKDFERLDVNTGELGTGRLFVGPDGSQLNLDRVNVLWAGTDTIRQMFEGRPEEHQFHEIADAYEAGVGSTVTIDGYAFAVKSGKQGGFKYMLQNNQLGLTLLYKHFYAEVDAISTHLKIECSPQWLYERDKYQINDELFEWAGKLLKNPKPNAVAVHLAVDFQGWEPPQDFDSHFVTKARRVQRYDGMAEFRFQGCDSAIVHGRGTSFTFGKANSLQFCLYNKSEEVDVSDKRDFMESIWRAATNDDTFPATCYDEEAPVWRLEVRFHQRIINELWRGTDAVGPIYTYLEADKHLTGLWQYALRSNRYEYRKDWVHPIWTFLRDEVSFGHKAPPIAYKREKKTPGCGNEKNVALAFGNLLSIYARNRFNAQQAWHCLKKSGLWHDLKAYYRRREITERMLYEMVRDGLTQRRLQGKVAA</sequence>
<evidence type="ECO:0000313" key="1">
    <source>
        <dbReference type="EMBL" id="PAU76431.1"/>
    </source>
</evidence>
<keyword evidence="2" id="KW-1185">Reference proteome</keyword>
<reference evidence="1 2" key="1">
    <citation type="submission" date="2017-08" db="EMBL/GenBank/DDBJ databases">
        <title>Halovibrio sewagensis sp. nov., isolated from wastewater of high salinity.</title>
        <authorList>
            <person name="Dong X."/>
            <person name="Zhang G."/>
        </authorList>
    </citation>
    <scope>NUCLEOTIDE SEQUENCE [LARGE SCALE GENOMIC DNA]</scope>
    <source>
        <strain evidence="1 2">YL5-2</strain>
    </source>
</reference>
<evidence type="ECO:0000313" key="2">
    <source>
        <dbReference type="Proteomes" id="UP000218896"/>
    </source>
</evidence>